<dbReference type="RefSeq" id="WP_011640230.1">
    <property type="nucleotide sequence ID" value="NC_008346.1"/>
</dbReference>
<evidence type="ECO:0000313" key="1">
    <source>
        <dbReference type="EMBL" id="ABI68125.1"/>
    </source>
</evidence>
<protein>
    <submittedName>
        <fullName evidence="1">ATPase</fullName>
    </submittedName>
</protein>
<gene>
    <name evidence="1" type="ordered locus">Swol_0804</name>
</gene>
<organism evidence="1 2">
    <name type="scientific">Syntrophomonas wolfei subsp. wolfei (strain DSM 2245B / Goettingen)</name>
    <dbReference type="NCBI Taxonomy" id="335541"/>
    <lineage>
        <taxon>Bacteria</taxon>
        <taxon>Bacillati</taxon>
        <taxon>Bacillota</taxon>
        <taxon>Clostridia</taxon>
        <taxon>Eubacteriales</taxon>
        <taxon>Syntrophomonadaceae</taxon>
        <taxon>Syntrophomonas</taxon>
    </lineage>
</organism>
<dbReference type="OrthoDB" id="9781752at2"/>
<dbReference type="EMBL" id="CP000448">
    <property type="protein sequence ID" value="ABI68125.1"/>
    <property type="molecule type" value="Genomic_DNA"/>
</dbReference>
<proteinExistence type="predicted"/>
<dbReference type="AlphaFoldDB" id="Q0AYS9"/>
<dbReference type="KEGG" id="swo:Swol_0804"/>
<evidence type="ECO:0000313" key="2">
    <source>
        <dbReference type="Proteomes" id="UP000001968"/>
    </source>
</evidence>
<dbReference type="STRING" id="335541.Swol_0804"/>
<reference evidence="2" key="1">
    <citation type="journal article" date="2010" name="Environ. Microbiol.">
        <title>The genome of Syntrophomonas wolfei: new insights into syntrophic metabolism and biohydrogen production.</title>
        <authorList>
            <person name="Sieber J.R."/>
            <person name="Sims D.R."/>
            <person name="Han C."/>
            <person name="Kim E."/>
            <person name="Lykidis A."/>
            <person name="Lapidus A.L."/>
            <person name="McDonnald E."/>
            <person name="Rohlin L."/>
            <person name="Culley D.E."/>
            <person name="Gunsalus R."/>
            <person name="McInerney M.J."/>
        </authorList>
    </citation>
    <scope>NUCLEOTIDE SEQUENCE [LARGE SCALE GENOMIC DNA]</scope>
    <source>
        <strain evidence="2">DSM 2245B / Goettingen</strain>
    </source>
</reference>
<dbReference type="eggNOG" id="COG1674">
    <property type="taxonomic scope" value="Bacteria"/>
</dbReference>
<dbReference type="Proteomes" id="UP000001968">
    <property type="component" value="Chromosome"/>
</dbReference>
<dbReference type="HOGENOM" id="CLU_063820_0_0_9"/>
<sequence length="362" mass="41532">MTKLRHIYPGANSCRGFYSFYQYMLWPEGERKIILKGGPGVGKSSFMKKMGEAFSSHGLDMEYHWCSSDNQSLDGIVIGQKICILDGTAPHVVDPLCPGAVDEILNLGDFWDSRIIKEHKNEVIKLGQEISRCFSRAYLRLQEAAAAYEEWQSYYKEARDLAAVKRNILALSQEFLQDCSVSPHEVRHLFAAAITPAGPVTRIESLVDNDYSLYVLKGNPGSGSKELLDHVAYMLKLQQYYGEVYHNPFEPQEIDHVILPEQKTALLDFSSYIINYEDKISAKQKRLLDFDELIQKSLINPHARRVFSARNRFDESLQGAVEFIRKAKQYHDELESFYIPAMDFASMENLRIELLYQLMAEF</sequence>
<name>Q0AYS9_SYNWW</name>
<keyword evidence="2" id="KW-1185">Reference proteome</keyword>
<accession>Q0AYS9</accession>